<keyword evidence="16" id="KW-1185">Reference proteome</keyword>
<dbReference type="InterPro" id="IPR029063">
    <property type="entry name" value="SAM-dependent_MTases_sf"/>
</dbReference>
<dbReference type="Proteomes" id="UP000792063">
    <property type="component" value="Unassembled WGS sequence"/>
</dbReference>
<keyword evidence="6" id="KW-0677">Repeat</keyword>
<dbReference type="EMBL" id="MAYM02001758">
    <property type="protein sequence ID" value="RLN11013.1"/>
    <property type="molecule type" value="Genomic_DNA"/>
</dbReference>
<feature type="chain" id="PRO_5036092454" description="protein O-GlcNAc transferase" evidence="9">
    <location>
        <begin position="24"/>
        <end position="616"/>
    </location>
</feature>
<evidence type="ECO:0000313" key="15">
    <source>
        <dbReference type="EMBL" id="RLN76958.1"/>
    </source>
</evidence>
<feature type="signal peptide" evidence="9">
    <location>
        <begin position="1"/>
        <end position="23"/>
    </location>
</feature>
<dbReference type="PROSITE" id="PS50005">
    <property type="entry name" value="TPR"/>
    <property type="match status" value="1"/>
</dbReference>
<dbReference type="PANTHER" id="PTHR44998">
    <property type="match status" value="1"/>
</dbReference>
<dbReference type="EMBL" id="JPWV03000376">
    <property type="protein sequence ID" value="KAG2514140.1"/>
    <property type="molecule type" value="Genomic_DNA"/>
</dbReference>
<dbReference type="EC" id="2.4.1.255" evidence="3"/>
<comment type="caution">
    <text evidence="15">The sequence shown here is derived from an EMBL/GenBank/DDBJ whole genome shotgun (WGS) entry which is preliminary data.</text>
</comment>
<reference evidence="12" key="1">
    <citation type="journal article" date="2015" name="Genom Data">
        <title>Genome sequences of six Phytophthora species associated with forests in New Zealand.</title>
        <authorList>
            <person name="Studholme D.J."/>
            <person name="McDougal R.L."/>
            <person name="Sambles C."/>
            <person name="Hansen E."/>
            <person name="Hardy G."/>
            <person name="Grant M."/>
            <person name="Ganley R.J."/>
            <person name="Williams N.M."/>
        </authorList>
    </citation>
    <scope>NUCLEOTIDE SEQUENCE</scope>
    <source>
        <strain evidence="12">NZFS 2646</strain>
        <strain evidence="13">NZFS 3630</strain>
    </source>
</reference>
<evidence type="ECO:0000313" key="13">
    <source>
        <dbReference type="EMBL" id="KAG2517388.1"/>
    </source>
</evidence>
<dbReference type="GO" id="GO:0008757">
    <property type="term" value="F:S-adenosylmethionine-dependent methyltransferase activity"/>
    <property type="evidence" value="ECO:0007669"/>
    <property type="project" value="InterPro"/>
</dbReference>
<feature type="repeat" description="TPR" evidence="8">
    <location>
        <begin position="76"/>
        <end position="109"/>
    </location>
</feature>
<accession>A0A3R7JX06</accession>
<evidence type="ECO:0000256" key="1">
    <source>
        <dbReference type="ARBA" id="ARBA00004922"/>
    </source>
</evidence>
<dbReference type="Proteomes" id="UP000785171">
    <property type="component" value="Unassembled WGS sequence"/>
</dbReference>
<protein>
    <recommendedName>
        <fullName evidence="3">protein O-GlcNAc transferase</fullName>
        <ecNumber evidence="3">2.4.1.255</ecNumber>
    </recommendedName>
</protein>
<feature type="domain" description="O-GlcNAc transferase C-terminal" evidence="11">
    <location>
        <begin position="222"/>
        <end position="332"/>
    </location>
</feature>
<evidence type="ECO:0000256" key="4">
    <source>
        <dbReference type="ARBA" id="ARBA00022676"/>
    </source>
</evidence>
<comment type="pathway">
    <text evidence="1">Protein modification; protein glycosylation.</text>
</comment>
<dbReference type="Proteomes" id="UP000285624">
    <property type="component" value="Unassembled WGS sequence"/>
</dbReference>
<evidence type="ECO:0000256" key="9">
    <source>
        <dbReference type="SAM" id="SignalP"/>
    </source>
</evidence>
<reference evidence="12" key="3">
    <citation type="submission" date="2020-06" db="EMBL/GenBank/DDBJ databases">
        <authorList>
            <person name="Studholme D.J."/>
        </authorList>
    </citation>
    <scope>NUCLEOTIDE SEQUENCE</scope>
    <source>
        <strain evidence="12">NZFS 2646</strain>
        <strain evidence="13">NZFS 3630</strain>
    </source>
</reference>
<dbReference type="Pfam" id="PF08241">
    <property type="entry name" value="Methyltransf_11"/>
    <property type="match status" value="1"/>
</dbReference>
<dbReference type="Gene3D" id="1.25.40.10">
    <property type="entry name" value="Tetratricopeptide repeat domain"/>
    <property type="match status" value="1"/>
</dbReference>
<comment type="similarity">
    <text evidence="2">Belongs to the glycosyltransferase 41 family. O-GlcNAc transferase subfamily.</text>
</comment>
<evidence type="ECO:0000256" key="2">
    <source>
        <dbReference type="ARBA" id="ARBA00005386"/>
    </source>
</evidence>
<dbReference type="Gene3D" id="3.40.50.150">
    <property type="entry name" value="Vaccinia Virus protein VP39"/>
    <property type="match status" value="1"/>
</dbReference>
<dbReference type="EMBL" id="MBDN02000280">
    <property type="protein sequence ID" value="RLN76958.1"/>
    <property type="molecule type" value="Genomic_DNA"/>
</dbReference>
<evidence type="ECO:0000256" key="6">
    <source>
        <dbReference type="ARBA" id="ARBA00022737"/>
    </source>
</evidence>
<organism evidence="15 16">
    <name type="scientific">Phytophthora kernoviae</name>
    <dbReference type="NCBI Taxonomy" id="325452"/>
    <lineage>
        <taxon>Eukaryota</taxon>
        <taxon>Sar</taxon>
        <taxon>Stramenopiles</taxon>
        <taxon>Oomycota</taxon>
        <taxon>Peronosporomycetes</taxon>
        <taxon>Peronosporales</taxon>
        <taxon>Peronosporaceae</taxon>
        <taxon>Phytophthora</taxon>
    </lineage>
</organism>
<evidence type="ECO:0000313" key="16">
    <source>
        <dbReference type="Proteomes" id="UP000285624"/>
    </source>
</evidence>
<dbReference type="PANTHER" id="PTHR44998:SF1">
    <property type="entry name" value="UDP-N-ACETYLGLUCOSAMINE--PEPTIDE N-ACETYLGLUCOSAMINYLTRANSFERASE 110 KDA SUBUNIT"/>
    <property type="match status" value="1"/>
</dbReference>
<dbReference type="Proteomes" id="UP000285883">
    <property type="component" value="Unassembled WGS sequence"/>
</dbReference>
<reference evidence="16 17" key="2">
    <citation type="submission" date="2018-07" db="EMBL/GenBank/DDBJ databases">
        <title>Genome sequencing of oomycete isolates from Chile give support for New Zealand origin for Phytophthora kernoviae and make available the first Nothophytophthora sp. genome.</title>
        <authorList>
            <person name="Studholme D.J."/>
            <person name="Sanfuentes E."/>
            <person name="Panda P."/>
            <person name="Hill R."/>
            <person name="Sambles C."/>
            <person name="Grant M."/>
            <person name="Williams N.M."/>
            <person name="Mcdougal R.L."/>
        </authorList>
    </citation>
    <scope>NUCLEOTIDE SEQUENCE [LARGE SCALE GENOMIC DNA]</scope>
    <source>
        <strain evidence="14">Chile2</strain>
        <strain evidence="15">Chile4</strain>
    </source>
</reference>
<evidence type="ECO:0000256" key="5">
    <source>
        <dbReference type="ARBA" id="ARBA00022679"/>
    </source>
</evidence>
<evidence type="ECO:0000313" key="12">
    <source>
        <dbReference type="EMBL" id="KAG2514140.1"/>
    </source>
</evidence>
<dbReference type="InterPro" id="IPR019734">
    <property type="entry name" value="TPR_rpt"/>
</dbReference>
<evidence type="ECO:0000256" key="3">
    <source>
        <dbReference type="ARBA" id="ARBA00011970"/>
    </source>
</evidence>
<sequence>MTLVQYTWLLLGVAYYFFVQTKSDSVQLDLHSSSPLHVNQVLRNLYARGEMVELRGMAEQIIHENNTKLLHDVTYPSVFQYLGLAHYALGDLKEATKTFELAVKMNEDDTECWVFLGSCYFFQLRLPEAVTALEVGVLQQGSTKGMYILFKARNWMADWKDRDMSLDQVQAKFEDSLQSEKKLAFSEYDFQELPSAMVKHLVQQGYGRDEKEKEPLCCDQDTDLSLKAPELRIGFVSSDFGVHPVATLMRGILDLLSGPDHQTKVFCFSLSGAGSWWKRNISRTVDYMVSLKGKNTLDAAKIIQAHDIHVLMDLNGHTLHSGINIFSHRPAPEYVDVAVYLATHKRVLHKLRQRVENNRLQYPLFDTAKYTAKFEESIKVAWQVKKTRLLAGEPTQDMHIFPSIVSSEVMTRRIPVLSAKEDKHSEDEYETRVLKALAAHEPIRLHIGGHIINPDWWIVDANDNDGVDFVMHIDNLYAFPDNSVNVIYSSHVLEHCTHGASHELQTTLREWHRVLHPDGQLLVSVPNLFVLATLFVNESIPHQHRVWIMNVIYGGQVDIYDMHKVGFDEAILAAYLEQAGFCNFTRYEDFGLFQDSSVMVVHDLPISVNVMAHACK</sequence>
<dbReference type="GO" id="GO:0097363">
    <property type="term" value="F:protein O-acetylglucosaminyltransferase activity"/>
    <property type="evidence" value="ECO:0007669"/>
    <property type="project" value="UniProtKB-EC"/>
</dbReference>
<dbReference type="AlphaFoldDB" id="A0A3R7JX06"/>
<evidence type="ECO:0000259" key="11">
    <source>
        <dbReference type="Pfam" id="PF13844"/>
    </source>
</evidence>
<dbReference type="InterPro" id="IPR011990">
    <property type="entry name" value="TPR-like_helical_dom_sf"/>
</dbReference>
<keyword evidence="4" id="KW-0328">Glycosyltransferase</keyword>
<dbReference type="SUPFAM" id="SSF48452">
    <property type="entry name" value="TPR-like"/>
    <property type="match status" value="1"/>
</dbReference>
<evidence type="ECO:0000259" key="10">
    <source>
        <dbReference type="Pfam" id="PF08241"/>
    </source>
</evidence>
<evidence type="ECO:0000313" key="17">
    <source>
        <dbReference type="Proteomes" id="UP000285883"/>
    </source>
</evidence>
<dbReference type="GO" id="GO:0006493">
    <property type="term" value="P:protein O-linked glycosylation"/>
    <property type="evidence" value="ECO:0007669"/>
    <property type="project" value="TreeGrafter"/>
</dbReference>
<dbReference type="SUPFAM" id="SSF53335">
    <property type="entry name" value="S-adenosyl-L-methionine-dependent methyltransferases"/>
    <property type="match status" value="1"/>
</dbReference>
<keyword evidence="5" id="KW-0808">Transferase</keyword>
<keyword evidence="7 8" id="KW-0802">TPR repeat</keyword>
<dbReference type="Gene3D" id="3.40.50.11380">
    <property type="match status" value="1"/>
</dbReference>
<dbReference type="SMART" id="SM00028">
    <property type="entry name" value="TPR"/>
    <property type="match status" value="1"/>
</dbReference>
<gene>
    <name evidence="14" type="ORF">BBI17_007077</name>
    <name evidence="15" type="ORF">BBO99_00007140</name>
    <name evidence="12" type="ORF">JM16_007884</name>
    <name evidence="13" type="ORF">JM18_006392</name>
</gene>
<feature type="domain" description="Methyltransferase type 11" evidence="10">
    <location>
        <begin position="470"/>
        <end position="522"/>
    </location>
</feature>
<evidence type="ECO:0000313" key="14">
    <source>
        <dbReference type="EMBL" id="RLN11013.1"/>
    </source>
</evidence>
<proteinExistence type="inferred from homology"/>
<keyword evidence="9" id="KW-0732">Signal</keyword>
<dbReference type="InterPro" id="IPR029489">
    <property type="entry name" value="OGT/SEC/SPY_C"/>
</dbReference>
<dbReference type="STRING" id="325452.A0A3R7JX06"/>
<evidence type="ECO:0000256" key="7">
    <source>
        <dbReference type="ARBA" id="ARBA00022803"/>
    </source>
</evidence>
<dbReference type="InterPro" id="IPR013216">
    <property type="entry name" value="Methyltransf_11"/>
</dbReference>
<name>A0A3R7JX06_9STRA</name>
<dbReference type="Pfam" id="PF13844">
    <property type="entry name" value="Glyco_transf_41"/>
    <property type="match status" value="1"/>
</dbReference>
<evidence type="ECO:0000256" key="8">
    <source>
        <dbReference type="PROSITE-ProRule" id="PRU00339"/>
    </source>
</evidence>
<dbReference type="EMBL" id="JPWU03000382">
    <property type="protein sequence ID" value="KAG2517388.1"/>
    <property type="molecule type" value="Genomic_DNA"/>
</dbReference>